<dbReference type="InterPro" id="IPR013320">
    <property type="entry name" value="ConA-like_dom_sf"/>
</dbReference>
<evidence type="ECO:0000256" key="8">
    <source>
        <dbReference type="SAM" id="MobiDB-lite"/>
    </source>
</evidence>
<keyword evidence="2" id="KW-0479">Metal-binding</keyword>
<feature type="region of interest" description="Disordered" evidence="8">
    <location>
        <begin position="281"/>
        <end position="308"/>
    </location>
</feature>
<comment type="caution">
    <text evidence="6">Lacks conserved residue(s) required for the propagation of feature annotation.</text>
</comment>
<reference evidence="13" key="1">
    <citation type="submission" date="2025-08" db="UniProtKB">
        <authorList>
            <consortium name="RefSeq"/>
        </authorList>
    </citation>
    <scope>IDENTIFICATION</scope>
</reference>
<evidence type="ECO:0000259" key="10">
    <source>
        <dbReference type="PROSITE" id="PS50025"/>
    </source>
</evidence>
<keyword evidence="4 7" id="KW-1015">Disulfide bond</keyword>
<dbReference type="RefSeq" id="XP_014666941.1">
    <property type="nucleotide sequence ID" value="XM_014811455.1"/>
</dbReference>
<name>A0ABM1E420_PRICU</name>
<accession>A0ABM1E420</accession>
<evidence type="ECO:0000256" key="4">
    <source>
        <dbReference type="ARBA" id="ARBA00023157"/>
    </source>
</evidence>
<evidence type="ECO:0000256" key="2">
    <source>
        <dbReference type="ARBA" id="ARBA00022723"/>
    </source>
</evidence>
<feature type="signal peptide" evidence="9">
    <location>
        <begin position="1"/>
        <end position="20"/>
    </location>
</feature>
<keyword evidence="9" id="KW-0732">Signal</keyword>
<dbReference type="Gene3D" id="2.60.120.200">
    <property type="match status" value="1"/>
</dbReference>
<sequence>MQIVVVTALILSILLQAAVAVDDADLFFPRKNIDNYATAAAMSAADLGEVSVCFWVRTRDTTTDLTVLSYGVEGQDNELVIYMPVGSIRFYVGGPKKEVSVELRDGQWHHACVLWRRVAGRWAIYIDGSLVKQGIALHPNGRLRSGGTLVLGQEQDVVGGGLDPTQSFVGSISDLNIFGRSLTAHDVATVRAACTNRGDVLAWSDILADVHGSVAVIRPSSHPCTNGATKTDPPTLPQATTAKASPEPYRTPPPPATVKLSRRGGPSVLPANTVKISRAYQPIQPSRSAARASASPHPRYRAATTGNVEHDYTPAVHVTLPERYHYYSHAGTTTTTEEPEHYYGYARDIQQPRNQKHYYG</sequence>
<evidence type="ECO:0000259" key="11">
    <source>
        <dbReference type="PROSITE" id="PS51828"/>
    </source>
</evidence>
<feature type="compositionally biased region" description="Low complexity" evidence="8">
    <location>
        <begin position="285"/>
        <end position="303"/>
    </location>
</feature>
<keyword evidence="5" id="KW-0325">Glycoprotein</keyword>
<gene>
    <name evidence="13" type="primary">LOC106808647</name>
</gene>
<proteinExistence type="predicted"/>
<dbReference type="PRINTS" id="PR00895">
    <property type="entry name" value="PENTAXIN"/>
</dbReference>
<dbReference type="SMART" id="SM00159">
    <property type="entry name" value="PTX"/>
    <property type="match status" value="1"/>
</dbReference>
<dbReference type="PROSITE" id="PS51828">
    <property type="entry name" value="PTX_2"/>
    <property type="match status" value="1"/>
</dbReference>
<feature type="domain" description="Pentraxin (PTX)" evidence="11">
    <location>
        <begin position="22"/>
        <end position="223"/>
    </location>
</feature>
<dbReference type="PANTHER" id="PTHR19277">
    <property type="entry name" value="PENTRAXIN"/>
    <property type="match status" value="1"/>
</dbReference>
<comment type="cofactor">
    <cofactor evidence="1">
        <name>Ca(2+)</name>
        <dbReference type="ChEBI" id="CHEBI:29108"/>
    </cofactor>
</comment>
<keyword evidence="3" id="KW-0106">Calcium</keyword>
<evidence type="ECO:0000256" key="9">
    <source>
        <dbReference type="SAM" id="SignalP"/>
    </source>
</evidence>
<dbReference type="Pfam" id="PF00354">
    <property type="entry name" value="Pentaxin"/>
    <property type="match status" value="1"/>
</dbReference>
<feature type="chain" id="PRO_5045271982" evidence="9">
    <location>
        <begin position="21"/>
        <end position="360"/>
    </location>
</feature>
<evidence type="ECO:0000313" key="13">
    <source>
        <dbReference type="RefSeq" id="XP_014666941.1"/>
    </source>
</evidence>
<evidence type="ECO:0000256" key="6">
    <source>
        <dbReference type="PROSITE-ProRule" id="PRU00122"/>
    </source>
</evidence>
<dbReference type="PANTHER" id="PTHR19277:SF125">
    <property type="entry name" value="B6"/>
    <property type="match status" value="1"/>
</dbReference>
<dbReference type="PROSITE" id="PS50025">
    <property type="entry name" value="LAM_G_DOMAIN"/>
    <property type="match status" value="1"/>
</dbReference>
<protein>
    <submittedName>
        <fullName evidence="13">Mucosal pentraxin-like isoform X1</fullName>
    </submittedName>
</protein>
<dbReference type="InterPro" id="IPR051360">
    <property type="entry name" value="Neuronal_Pentraxin_Related"/>
</dbReference>
<dbReference type="SUPFAM" id="SSF49899">
    <property type="entry name" value="Concanavalin A-like lectins/glucanases"/>
    <property type="match status" value="1"/>
</dbReference>
<keyword evidence="12" id="KW-1185">Reference proteome</keyword>
<dbReference type="InterPro" id="IPR001759">
    <property type="entry name" value="PTX_dom"/>
</dbReference>
<organism evidence="12 13">
    <name type="scientific">Priapulus caudatus</name>
    <name type="common">Priapulid worm</name>
    <dbReference type="NCBI Taxonomy" id="37621"/>
    <lineage>
        <taxon>Eukaryota</taxon>
        <taxon>Metazoa</taxon>
        <taxon>Ecdysozoa</taxon>
        <taxon>Scalidophora</taxon>
        <taxon>Priapulida</taxon>
        <taxon>Priapulimorpha</taxon>
        <taxon>Priapulimorphida</taxon>
        <taxon>Priapulidae</taxon>
        <taxon>Priapulus</taxon>
    </lineage>
</organism>
<feature type="disulfide bond" evidence="7">
    <location>
        <begin position="53"/>
        <end position="112"/>
    </location>
</feature>
<evidence type="ECO:0000256" key="1">
    <source>
        <dbReference type="ARBA" id="ARBA00001913"/>
    </source>
</evidence>
<feature type="region of interest" description="Disordered" evidence="8">
    <location>
        <begin position="221"/>
        <end position="269"/>
    </location>
</feature>
<feature type="domain" description="Laminin G" evidence="10">
    <location>
        <begin position="26"/>
        <end position="194"/>
    </location>
</feature>
<evidence type="ECO:0000256" key="3">
    <source>
        <dbReference type="ARBA" id="ARBA00022837"/>
    </source>
</evidence>
<evidence type="ECO:0000256" key="5">
    <source>
        <dbReference type="ARBA" id="ARBA00023180"/>
    </source>
</evidence>
<dbReference type="GeneID" id="106808647"/>
<evidence type="ECO:0000256" key="7">
    <source>
        <dbReference type="PROSITE-ProRule" id="PRU01172"/>
    </source>
</evidence>
<evidence type="ECO:0000313" key="12">
    <source>
        <dbReference type="Proteomes" id="UP000695022"/>
    </source>
</evidence>
<dbReference type="Proteomes" id="UP000695022">
    <property type="component" value="Unplaced"/>
</dbReference>
<dbReference type="InterPro" id="IPR001791">
    <property type="entry name" value="Laminin_G"/>
</dbReference>